<name>A0A7J6PAY1_PEROL</name>
<keyword evidence="6" id="KW-1133">Transmembrane helix</keyword>
<evidence type="ECO:0000259" key="7">
    <source>
        <dbReference type="PROSITE" id="PS50089"/>
    </source>
</evidence>
<feature type="region of interest" description="Disordered" evidence="5">
    <location>
        <begin position="221"/>
        <end position="250"/>
    </location>
</feature>
<dbReference type="Gene3D" id="3.30.40.10">
    <property type="entry name" value="Zinc/RING finger domain, C3HC4 (zinc finger)"/>
    <property type="match status" value="1"/>
</dbReference>
<gene>
    <name evidence="8" type="ORF">FOZ60_011503</name>
</gene>
<dbReference type="PANTHER" id="PTHR14155:SF627">
    <property type="entry name" value="OS06G0192800 PROTEIN"/>
    <property type="match status" value="1"/>
</dbReference>
<evidence type="ECO:0000256" key="1">
    <source>
        <dbReference type="ARBA" id="ARBA00022723"/>
    </source>
</evidence>
<dbReference type="OrthoDB" id="21204at2759"/>
<feature type="domain" description="RING-type" evidence="7">
    <location>
        <begin position="174"/>
        <end position="217"/>
    </location>
</feature>
<evidence type="ECO:0000256" key="4">
    <source>
        <dbReference type="PROSITE-ProRule" id="PRU00175"/>
    </source>
</evidence>
<organism evidence="8 9">
    <name type="scientific">Perkinsus olseni</name>
    <name type="common">Perkinsus atlanticus</name>
    <dbReference type="NCBI Taxonomy" id="32597"/>
    <lineage>
        <taxon>Eukaryota</taxon>
        <taxon>Sar</taxon>
        <taxon>Alveolata</taxon>
        <taxon>Perkinsozoa</taxon>
        <taxon>Perkinsea</taxon>
        <taxon>Perkinsida</taxon>
        <taxon>Perkinsidae</taxon>
        <taxon>Perkinsus</taxon>
    </lineage>
</organism>
<proteinExistence type="predicted"/>
<evidence type="ECO:0000313" key="8">
    <source>
        <dbReference type="EMBL" id="KAF4693279.1"/>
    </source>
</evidence>
<keyword evidence="3" id="KW-0862">Zinc</keyword>
<accession>A0A7J6PAY1</accession>
<evidence type="ECO:0000256" key="6">
    <source>
        <dbReference type="SAM" id="Phobius"/>
    </source>
</evidence>
<keyword evidence="1" id="KW-0479">Metal-binding</keyword>
<dbReference type="PROSITE" id="PS50089">
    <property type="entry name" value="ZF_RING_2"/>
    <property type="match status" value="1"/>
</dbReference>
<feature type="transmembrane region" description="Helical" evidence="6">
    <location>
        <begin position="30"/>
        <end position="54"/>
    </location>
</feature>
<dbReference type="GO" id="GO:0008270">
    <property type="term" value="F:zinc ion binding"/>
    <property type="evidence" value="ECO:0007669"/>
    <property type="project" value="UniProtKB-KW"/>
</dbReference>
<sequence>MNITTTSAPTMASLASATGSNSEPPETHNILYIVIAAVAAVVVMGTVFVLRLYFCRSSGRDVSWDEECQDPATKRRRRLKSLVEEKTVRAEYKDYKILQRRRMSTMVSSFDEGSFDEASAETQPISADSGEHRRLHMVVSAIQLNDGIDDSEHGDSGDELCPAWKLHTNGEIDCAVCLGEYKPDDMVCELECGHVFHEDCLFKWFLRSDNIQCPLCRYDLEDESSPPSPPRNRLQSEERSLVGFSRSPIK</sequence>
<dbReference type="Proteomes" id="UP000541610">
    <property type="component" value="Unassembled WGS sequence"/>
</dbReference>
<dbReference type="Pfam" id="PF13639">
    <property type="entry name" value="zf-RING_2"/>
    <property type="match status" value="1"/>
</dbReference>
<keyword evidence="6" id="KW-0812">Transmembrane</keyword>
<dbReference type="AlphaFoldDB" id="A0A7J6PAY1"/>
<evidence type="ECO:0000256" key="3">
    <source>
        <dbReference type="ARBA" id="ARBA00022833"/>
    </source>
</evidence>
<dbReference type="EMBL" id="JABANP010000048">
    <property type="protein sequence ID" value="KAF4693279.1"/>
    <property type="molecule type" value="Genomic_DNA"/>
</dbReference>
<reference evidence="8 9" key="1">
    <citation type="submission" date="2020-04" db="EMBL/GenBank/DDBJ databases">
        <title>Perkinsus olseni comparative genomics.</title>
        <authorList>
            <person name="Bogema D.R."/>
        </authorList>
    </citation>
    <scope>NUCLEOTIDE SEQUENCE [LARGE SCALE GENOMIC DNA]</scope>
    <source>
        <strain evidence="8">00978-12</strain>
    </source>
</reference>
<evidence type="ECO:0000256" key="5">
    <source>
        <dbReference type="SAM" id="MobiDB-lite"/>
    </source>
</evidence>
<dbReference type="InterPro" id="IPR001841">
    <property type="entry name" value="Znf_RING"/>
</dbReference>
<protein>
    <recommendedName>
        <fullName evidence="7">RING-type domain-containing protein</fullName>
    </recommendedName>
</protein>
<feature type="region of interest" description="Disordered" evidence="5">
    <location>
        <begin position="1"/>
        <end position="24"/>
    </location>
</feature>
<dbReference type="SMART" id="SM00184">
    <property type="entry name" value="RING"/>
    <property type="match status" value="1"/>
</dbReference>
<dbReference type="SUPFAM" id="SSF57850">
    <property type="entry name" value="RING/U-box"/>
    <property type="match status" value="1"/>
</dbReference>
<dbReference type="InterPro" id="IPR013083">
    <property type="entry name" value="Znf_RING/FYVE/PHD"/>
</dbReference>
<dbReference type="InterPro" id="IPR053238">
    <property type="entry name" value="RING-H2_zinc_finger"/>
</dbReference>
<dbReference type="PANTHER" id="PTHR14155">
    <property type="entry name" value="RING FINGER DOMAIN-CONTAINING"/>
    <property type="match status" value="1"/>
</dbReference>
<evidence type="ECO:0000313" key="9">
    <source>
        <dbReference type="Proteomes" id="UP000541610"/>
    </source>
</evidence>
<evidence type="ECO:0000256" key="2">
    <source>
        <dbReference type="ARBA" id="ARBA00022771"/>
    </source>
</evidence>
<keyword evidence="2 4" id="KW-0863">Zinc-finger</keyword>
<comment type="caution">
    <text evidence="8">The sequence shown here is derived from an EMBL/GenBank/DDBJ whole genome shotgun (WGS) entry which is preliminary data.</text>
</comment>
<keyword evidence="6" id="KW-0472">Membrane</keyword>